<evidence type="ECO:0000313" key="2">
    <source>
        <dbReference type="EMBL" id="PRY87238.1"/>
    </source>
</evidence>
<evidence type="ECO:0000313" key="3">
    <source>
        <dbReference type="Proteomes" id="UP000238392"/>
    </source>
</evidence>
<evidence type="ECO:0000256" key="1">
    <source>
        <dbReference type="SAM" id="MobiDB-lite"/>
    </source>
</evidence>
<reference evidence="2 3" key="1">
    <citation type="submission" date="2018-03" db="EMBL/GenBank/DDBJ databases">
        <title>Genomic Encyclopedia of Archaeal and Bacterial Type Strains, Phase II (KMG-II): from individual species to whole genera.</title>
        <authorList>
            <person name="Goeker M."/>
        </authorList>
    </citation>
    <scope>NUCLEOTIDE SEQUENCE [LARGE SCALE GENOMIC DNA]</scope>
    <source>
        <strain evidence="2 3">DSM 100212</strain>
    </source>
</reference>
<dbReference type="Proteomes" id="UP000238392">
    <property type="component" value="Unassembled WGS sequence"/>
</dbReference>
<dbReference type="PANTHER" id="PTHR37489">
    <property type="entry name" value="DUF3500 DOMAIN-CONTAINING PROTEIN"/>
    <property type="match status" value="1"/>
</dbReference>
<sequence length="439" mass="49566">MSSDFLKYVAPMGTHRLFGMSPQDFMDTMPERRWTRRAAAMEDLKKTPYKGITTDGTVIPDLYELRDEGAPTEEILNAVEHFLALLTPEQKAKTLLPLHSVEKRAWQNGIPDFNTHGVRLDEVSAPIRDAALAVLKASLSPKGYERARNVMKLNGYLGELVGAPKLLGEFCYRLHFWGTPSTTEPWGWQFSGHHLALTCFILGRQMTMTPTFFGVEPNECTEGQFAGASVFMDDEYNGLRLAQSLDADQRRKAIFADSILAASQAPGRHHQFDGLCFGGAYRDNQVVPYEGITGDDLTPTQWRDLLDLAESYLSTLPAGPLAAKMGDLERHKSETRFCWAGGLEQRGVFYYRIQSPVTMVEFDHHWGVVLDNPQPERFHIHTTVRNPNGNDFGLDLLRQHLLNDHHHGDHSHSHMHGHGHDHGHSHDHDHDHPHTHSHD</sequence>
<dbReference type="OrthoDB" id="581140at2"/>
<gene>
    <name evidence="2" type="ORF">CLV74_11012</name>
</gene>
<dbReference type="AlphaFoldDB" id="A0A2T0WKK4"/>
<dbReference type="EMBL" id="PVTQ01000010">
    <property type="protein sequence ID" value="PRY87238.1"/>
    <property type="molecule type" value="Genomic_DNA"/>
</dbReference>
<feature type="region of interest" description="Disordered" evidence="1">
    <location>
        <begin position="404"/>
        <end position="439"/>
    </location>
</feature>
<proteinExistence type="predicted"/>
<dbReference type="RefSeq" id="WP_106265895.1">
    <property type="nucleotide sequence ID" value="NZ_PVTQ01000010.1"/>
</dbReference>
<accession>A0A2T0WKK4</accession>
<organism evidence="2 3">
    <name type="scientific">Donghicola tyrosinivorans</name>
    <dbReference type="NCBI Taxonomy" id="1652492"/>
    <lineage>
        <taxon>Bacteria</taxon>
        <taxon>Pseudomonadati</taxon>
        <taxon>Pseudomonadota</taxon>
        <taxon>Alphaproteobacteria</taxon>
        <taxon>Rhodobacterales</taxon>
        <taxon>Roseobacteraceae</taxon>
        <taxon>Donghicola</taxon>
    </lineage>
</organism>
<protein>
    <submittedName>
        <fullName evidence="2">Uncharacterized protein DUF3500</fullName>
    </submittedName>
</protein>
<keyword evidence="3" id="KW-1185">Reference proteome</keyword>
<dbReference type="PANTHER" id="PTHR37489:SF1">
    <property type="entry name" value="DUF3500 DOMAIN-CONTAINING PROTEIN"/>
    <property type="match status" value="1"/>
</dbReference>
<comment type="caution">
    <text evidence="2">The sequence shown here is derived from an EMBL/GenBank/DDBJ whole genome shotgun (WGS) entry which is preliminary data.</text>
</comment>
<name>A0A2T0WKK4_9RHOB</name>
<dbReference type="Pfam" id="PF12006">
    <property type="entry name" value="DUF3500"/>
    <property type="match status" value="1"/>
</dbReference>
<dbReference type="InterPro" id="IPR021889">
    <property type="entry name" value="DUF3500"/>
</dbReference>